<evidence type="ECO:0000256" key="2">
    <source>
        <dbReference type="ARBA" id="ARBA00023242"/>
    </source>
</evidence>
<organism evidence="6 7">
    <name type="scientific">Pan paniscus</name>
    <name type="common">Pygmy chimpanzee</name>
    <name type="synonym">Bonobo</name>
    <dbReference type="NCBI Taxonomy" id="9597"/>
    <lineage>
        <taxon>Eukaryota</taxon>
        <taxon>Metazoa</taxon>
        <taxon>Chordata</taxon>
        <taxon>Craniata</taxon>
        <taxon>Vertebrata</taxon>
        <taxon>Euteleostomi</taxon>
        <taxon>Mammalia</taxon>
        <taxon>Eutheria</taxon>
        <taxon>Euarchontoglires</taxon>
        <taxon>Primates</taxon>
        <taxon>Haplorrhini</taxon>
        <taxon>Catarrhini</taxon>
        <taxon>Hominidae</taxon>
        <taxon>Pan</taxon>
    </lineage>
</organism>
<protein>
    <recommendedName>
        <fullName evidence="8">HTH CENPB-type domain-containing protein</fullName>
    </recommendedName>
</protein>
<dbReference type="PROSITE" id="PS51253">
    <property type="entry name" value="HTH_CENPB"/>
    <property type="match status" value="1"/>
</dbReference>
<feature type="domain" description="HTH CENPB-type" evidence="5">
    <location>
        <begin position="78"/>
        <end position="155"/>
    </location>
</feature>
<keyword evidence="1 3" id="KW-0238">DNA-binding</keyword>
<dbReference type="InterPro" id="IPR009057">
    <property type="entry name" value="Homeodomain-like_sf"/>
</dbReference>
<feature type="domain" description="HTH psq-type" evidence="4">
    <location>
        <begin position="13"/>
        <end position="64"/>
    </location>
</feature>
<evidence type="ECO:0008006" key="8">
    <source>
        <dbReference type="Google" id="ProtNLM"/>
    </source>
</evidence>
<name>A0A2R8Z6F6_PANPA</name>
<dbReference type="InterPro" id="IPR036388">
    <property type="entry name" value="WH-like_DNA-bd_sf"/>
</dbReference>
<reference evidence="6 7" key="1">
    <citation type="journal article" date="2012" name="Nature">
        <title>The bonobo genome compared with the chimpanzee and human genomes.</title>
        <authorList>
            <person name="Prufer K."/>
            <person name="Munch K."/>
            <person name="Hellmann I."/>
            <person name="Akagi K."/>
            <person name="Miller J.R."/>
            <person name="Walenz B."/>
            <person name="Koren S."/>
            <person name="Sutton G."/>
            <person name="Kodira C."/>
            <person name="Winer R."/>
            <person name="Knight J.R."/>
            <person name="Mullikin J.C."/>
            <person name="Meader S.J."/>
            <person name="Ponting C.P."/>
            <person name="Lunter G."/>
            <person name="Higashino S."/>
            <person name="Hobolth A."/>
            <person name="Dutheil J."/>
            <person name="Karakoc E."/>
            <person name="Alkan C."/>
            <person name="Sajjadian S."/>
            <person name="Catacchio C.R."/>
            <person name="Ventura M."/>
            <person name="Marques-Bonet T."/>
            <person name="Eichler E.E."/>
            <person name="Andre C."/>
            <person name="Atencia R."/>
            <person name="Mugisha L."/>
            <person name="Junhold J."/>
            <person name="Patterson N."/>
            <person name="Siebauer M."/>
            <person name="Good J.M."/>
            <person name="Fischer A."/>
            <person name="Ptak S.E."/>
            <person name="Lachmann M."/>
            <person name="Symer D.E."/>
            <person name="Mailund T."/>
            <person name="Schierup M.H."/>
            <person name="Andres A.M."/>
            <person name="Kelso J."/>
            <person name="Paabo S."/>
        </authorList>
    </citation>
    <scope>NUCLEOTIDE SEQUENCE [LARGE SCALE GENOMIC DNA]</scope>
</reference>
<feature type="DNA-binding region" description="H-T-H motif" evidence="3">
    <location>
        <begin position="40"/>
        <end position="60"/>
    </location>
</feature>
<comment type="subcellular location">
    <subcellularLocation>
        <location evidence="3">Nucleus</location>
    </subcellularLocation>
</comment>
<dbReference type="InterPro" id="IPR006600">
    <property type="entry name" value="HTH_CenpB_DNA-bd_dom"/>
</dbReference>
<dbReference type="Gene3D" id="1.10.10.60">
    <property type="entry name" value="Homeodomain-like"/>
    <property type="match status" value="1"/>
</dbReference>
<dbReference type="SUPFAM" id="SSF46689">
    <property type="entry name" value="Homeodomain-like"/>
    <property type="match status" value="2"/>
</dbReference>
<dbReference type="GO" id="GO:0005634">
    <property type="term" value="C:nucleus"/>
    <property type="evidence" value="ECO:0007669"/>
    <property type="project" value="UniProtKB-SubCell"/>
</dbReference>
<evidence type="ECO:0000256" key="1">
    <source>
        <dbReference type="ARBA" id="ARBA00023125"/>
    </source>
</evidence>
<evidence type="ECO:0000259" key="4">
    <source>
        <dbReference type="PROSITE" id="PS50960"/>
    </source>
</evidence>
<keyword evidence="2 3" id="KW-0539">Nucleus</keyword>
<dbReference type="InterPro" id="IPR007889">
    <property type="entry name" value="HTH_Psq"/>
</dbReference>
<dbReference type="EMBL" id="AJFE02012515">
    <property type="status" value="NOT_ANNOTATED_CDS"/>
    <property type="molecule type" value="Genomic_DNA"/>
</dbReference>
<dbReference type="Pfam" id="PF03221">
    <property type="entry name" value="HTH_Tnp_Tc5"/>
    <property type="match status" value="1"/>
</dbReference>
<dbReference type="Gene3D" id="1.10.10.10">
    <property type="entry name" value="Winged helix-like DNA-binding domain superfamily/Winged helix DNA-binding domain"/>
    <property type="match status" value="1"/>
</dbReference>
<evidence type="ECO:0000256" key="3">
    <source>
        <dbReference type="PROSITE-ProRule" id="PRU00320"/>
    </source>
</evidence>
<dbReference type="Ensembl" id="ENSPPAT00000001273.1">
    <property type="protein sequence ID" value="ENSPPAP00000000363.1"/>
    <property type="gene ID" value="ENSPPAG00000001144.1"/>
</dbReference>
<dbReference type="AlphaFoldDB" id="A0A2R8Z6F6"/>
<reference evidence="6" key="3">
    <citation type="submission" date="2025-09" db="UniProtKB">
        <authorList>
            <consortium name="Ensembl"/>
        </authorList>
    </citation>
    <scope>IDENTIFICATION</scope>
</reference>
<dbReference type="GO" id="GO:0003677">
    <property type="term" value="F:DNA binding"/>
    <property type="evidence" value="ECO:0007669"/>
    <property type="project" value="UniProtKB-UniRule"/>
</dbReference>
<keyword evidence="7" id="KW-1185">Reference proteome</keyword>
<evidence type="ECO:0000313" key="6">
    <source>
        <dbReference type="Ensembl" id="ENSPPAP00000000363.1"/>
    </source>
</evidence>
<dbReference type="Bgee" id="ENSPPAG00000001144">
    <property type="expression patterns" value="Expressed in testis and 6 other cell types or tissues"/>
</dbReference>
<accession>A0A2R8Z6F6</accession>
<dbReference type="Pfam" id="PF04218">
    <property type="entry name" value="CENP-B_N"/>
    <property type="match status" value="1"/>
</dbReference>
<dbReference type="STRING" id="9597.ENSPPAP00000000363"/>
<dbReference type="OMA" id="RFKECHC"/>
<sequence length="187" mass="21148">MPGERPTDATVIPSAKRERKAITLDLKLEVLRRFEAGEKLSQIAKALDLALSTVATIRDSKEKIKASSQIATPFRASRLTRHRSAVMESMEQLLSLWLEDQSQPNATLSAAIVQEKAEFDDLQREHGEGSQTERFHASQGWLVRFKECHCFPHFKMNSAAPSNKDMYTEMLKSIIEEGEYTPRVSLT</sequence>
<dbReference type="PROSITE" id="PS50960">
    <property type="entry name" value="HTH_PSQ"/>
    <property type="match status" value="1"/>
</dbReference>
<dbReference type="GeneTree" id="ENSGT00940000163154"/>
<proteinExistence type="predicted"/>
<dbReference type="Proteomes" id="UP000240080">
    <property type="component" value="Chromosome 16"/>
</dbReference>
<evidence type="ECO:0000313" key="7">
    <source>
        <dbReference type="Proteomes" id="UP000240080"/>
    </source>
</evidence>
<evidence type="ECO:0000259" key="5">
    <source>
        <dbReference type="PROSITE" id="PS51253"/>
    </source>
</evidence>
<reference evidence="6" key="2">
    <citation type="submission" date="2025-08" db="UniProtKB">
        <authorList>
            <consortium name="Ensembl"/>
        </authorList>
    </citation>
    <scope>IDENTIFICATION</scope>
</reference>